<dbReference type="AlphaFoldDB" id="A0A0B8NGD8"/>
<dbReference type="PANTHER" id="PTHR36151">
    <property type="entry name" value="BLR2777 PROTEIN"/>
    <property type="match status" value="1"/>
</dbReference>
<dbReference type="OrthoDB" id="3456672at2"/>
<dbReference type="InterPro" id="IPR018713">
    <property type="entry name" value="MPAB/Lcp_cat_dom"/>
</dbReference>
<dbReference type="EMBL" id="BBYQ01000050">
    <property type="protein sequence ID" value="GAP29145.1"/>
    <property type="molecule type" value="Genomic_DNA"/>
</dbReference>
<accession>A0A0B8NGD8</accession>
<feature type="region of interest" description="Disordered" evidence="1">
    <location>
        <begin position="1"/>
        <end position="24"/>
    </location>
</feature>
<gene>
    <name evidence="3" type="ORF">NS506_03139</name>
    <name evidence="4" type="ORF">NSK11_contig00050-0011</name>
</gene>
<dbReference type="Proteomes" id="UP000037179">
    <property type="component" value="Unassembled WGS sequence"/>
</dbReference>
<reference evidence="5" key="1">
    <citation type="submission" date="2015-07" db="EMBL/GenBank/DDBJ databases">
        <title>Nocardia seriolae U-1 whole genome shotgun sequence.</title>
        <authorList>
            <person name="Imajoh M."/>
            <person name="Fukumoto Y."/>
            <person name="Sukeda M."/>
            <person name="Yamane J."/>
            <person name="Yamasaki K."/>
            <person name="Shimizu M."/>
            <person name="Ohnishi K."/>
            <person name="Oshima S."/>
        </authorList>
    </citation>
    <scope>NUCLEOTIDE SEQUENCE [LARGE SCALE GENOMIC DNA]</scope>
    <source>
        <strain evidence="5">U-1</strain>
    </source>
</reference>
<evidence type="ECO:0000313" key="4">
    <source>
        <dbReference type="EMBL" id="GAP29145.1"/>
    </source>
</evidence>
<evidence type="ECO:0000256" key="1">
    <source>
        <dbReference type="SAM" id="MobiDB-lite"/>
    </source>
</evidence>
<dbReference type="Proteomes" id="UP000180166">
    <property type="component" value="Chromosome"/>
</dbReference>
<dbReference type="KEGG" id="nsr:NS506_03139"/>
<sequence length="303" mass="34567">MTAAVALDHEASSARPERRPFGPDTRLWEDTGLITFSLTAGSAFLLQTMEPTIAAVVDEHSTFRTDPMGRAMRSLASVMMWVYGGDEALAEADRLRTMHASLNSTDAQGVKHRALSSAPWAWVLHTGVFAFTEGNKYFSSDKLSDADKEAYYQETVQLMRNFSVAPKEIPATYAEWEPWFWNQVENHLEATNVAYDYLKVIRKIAPPKQIPRPLHPAWRAVTNPVGRLQYFFTVGTTPDVVRDKLGLEWTAKDERALRALGWLIGRTVPMLPERIRYFPIAYEARRLERDRARLRKMINLRPV</sequence>
<name>A0A0B8NGD8_9NOCA</name>
<reference evidence="3 6" key="3">
    <citation type="submission" date="2016-10" db="EMBL/GenBank/DDBJ databases">
        <title>Genome sequence of Nocardia seriolae strain EM150506, isolated from Anguila japonica.</title>
        <authorList>
            <person name="Han H.-J."/>
        </authorList>
    </citation>
    <scope>NUCLEOTIDE SEQUENCE [LARGE SCALE GENOMIC DNA]</scope>
    <source>
        <strain evidence="3 6">EM150506</strain>
    </source>
</reference>
<organism evidence="4 5">
    <name type="scientific">Nocardia seriolae</name>
    <dbReference type="NCBI Taxonomy" id="37332"/>
    <lineage>
        <taxon>Bacteria</taxon>
        <taxon>Bacillati</taxon>
        <taxon>Actinomycetota</taxon>
        <taxon>Actinomycetes</taxon>
        <taxon>Mycobacteriales</taxon>
        <taxon>Nocardiaceae</taxon>
        <taxon>Nocardia</taxon>
    </lineage>
</organism>
<proteinExistence type="predicted"/>
<keyword evidence="5" id="KW-1185">Reference proteome</keyword>
<evidence type="ECO:0000313" key="5">
    <source>
        <dbReference type="Proteomes" id="UP000037179"/>
    </source>
</evidence>
<dbReference type="GO" id="GO:0016491">
    <property type="term" value="F:oxidoreductase activity"/>
    <property type="evidence" value="ECO:0007669"/>
    <property type="project" value="InterPro"/>
</dbReference>
<dbReference type="PANTHER" id="PTHR36151:SF3">
    <property type="entry name" value="ER-BOUND OXYGENASE MPAB_MPAB'_RUBBER OXYGENASE CATALYTIC DOMAIN-CONTAINING PROTEIN"/>
    <property type="match status" value="1"/>
</dbReference>
<evidence type="ECO:0000313" key="6">
    <source>
        <dbReference type="Proteomes" id="UP000180166"/>
    </source>
</evidence>
<evidence type="ECO:0000259" key="2">
    <source>
        <dbReference type="Pfam" id="PF09995"/>
    </source>
</evidence>
<dbReference type="RefSeq" id="WP_036546569.1">
    <property type="nucleotide sequence ID" value="NZ_AP017900.1"/>
</dbReference>
<evidence type="ECO:0000313" key="3">
    <source>
        <dbReference type="EMBL" id="APA97195.1"/>
    </source>
</evidence>
<feature type="domain" description="ER-bound oxygenase mpaB/mpaB'/Rubber oxygenase catalytic" evidence="2">
    <location>
        <begin position="28"/>
        <end position="265"/>
    </location>
</feature>
<protein>
    <recommendedName>
        <fullName evidence="2">ER-bound oxygenase mpaB/mpaB'/Rubber oxygenase catalytic domain-containing protein</fullName>
    </recommendedName>
</protein>
<dbReference type="GeneID" id="93373777"/>
<reference evidence="4 5" key="2">
    <citation type="journal article" date="2016" name="Genome Announc.">
        <title>Draft Genome Sequence of Erythromycin- and Oxytetracycline-Sensitive Nocardia seriolae Strain U-1 (NBRC 110359).</title>
        <authorList>
            <person name="Imajoh M."/>
            <person name="Sukeda M."/>
            <person name="Shimizu M."/>
            <person name="Yamane J."/>
            <person name="Ohnishi K."/>
            <person name="Oshima S."/>
        </authorList>
    </citation>
    <scope>NUCLEOTIDE SEQUENCE [LARGE SCALE GENOMIC DNA]</scope>
    <source>
        <strain evidence="4 5">U-1</strain>
    </source>
</reference>
<dbReference type="EMBL" id="CP017839">
    <property type="protein sequence ID" value="APA97195.1"/>
    <property type="molecule type" value="Genomic_DNA"/>
</dbReference>
<feature type="compositionally biased region" description="Basic and acidic residues" evidence="1">
    <location>
        <begin position="7"/>
        <end position="24"/>
    </location>
</feature>
<dbReference type="Pfam" id="PF09995">
    <property type="entry name" value="MPAB_Lcp_cat"/>
    <property type="match status" value="1"/>
</dbReference>